<evidence type="ECO:0000256" key="3">
    <source>
        <dbReference type="ARBA" id="ARBA00022475"/>
    </source>
</evidence>
<dbReference type="GO" id="GO:0015528">
    <property type="term" value="F:lactose:proton symporter activity"/>
    <property type="evidence" value="ECO:0007669"/>
    <property type="project" value="TreeGrafter"/>
</dbReference>
<feature type="transmembrane region" description="Helical" evidence="8">
    <location>
        <begin position="111"/>
        <end position="132"/>
    </location>
</feature>
<evidence type="ECO:0000313" key="11">
    <source>
        <dbReference type="Proteomes" id="UP000823937"/>
    </source>
</evidence>
<evidence type="ECO:0000256" key="4">
    <source>
        <dbReference type="ARBA" id="ARBA00022519"/>
    </source>
</evidence>
<dbReference type="InterPro" id="IPR024989">
    <property type="entry name" value="MFS_assoc_dom"/>
</dbReference>
<evidence type="ECO:0000259" key="9">
    <source>
        <dbReference type="Pfam" id="PF12832"/>
    </source>
</evidence>
<keyword evidence="6 8" id="KW-1133">Transmembrane helix</keyword>
<dbReference type="EMBL" id="DXHX01000122">
    <property type="protein sequence ID" value="HIV74992.1"/>
    <property type="molecule type" value="Genomic_DNA"/>
</dbReference>
<comment type="caution">
    <text evidence="10">The sequence shown here is derived from an EMBL/GenBank/DDBJ whole genome shotgun (WGS) entry which is preliminary data.</text>
</comment>
<dbReference type="GO" id="GO:0030395">
    <property type="term" value="F:lactose binding"/>
    <property type="evidence" value="ECO:0007669"/>
    <property type="project" value="TreeGrafter"/>
</dbReference>
<feature type="transmembrane region" description="Helical" evidence="8">
    <location>
        <begin position="182"/>
        <end position="199"/>
    </location>
</feature>
<feature type="transmembrane region" description="Helical" evidence="8">
    <location>
        <begin position="272"/>
        <end position="292"/>
    </location>
</feature>
<feature type="transmembrane region" description="Helical" evidence="8">
    <location>
        <begin position="58"/>
        <end position="91"/>
    </location>
</feature>
<keyword evidence="5 8" id="KW-0812">Transmembrane</keyword>
<feature type="transmembrane region" description="Helical" evidence="8">
    <location>
        <begin position="340"/>
        <end position="362"/>
    </location>
</feature>
<keyword evidence="2" id="KW-0813">Transport</keyword>
<dbReference type="InterPro" id="IPR026032">
    <property type="entry name" value="HcaT-like"/>
</dbReference>
<evidence type="ECO:0000256" key="5">
    <source>
        <dbReference type="ARBA" id="ARBA00022692"/>
    </source>
</evidence>
<proteinExistence type="predicted"/>
<feature type="transmembrane region" description="Helical" evidence="8">
    <location>
        <begin position="220"/>
        <end position="243"/>
    </location>
</feature>
<dbReference type="Gene3D" id="1.20.1250.20">
    <property type="entry name" value="MFS general substrate transporter like domains"/>
    <property type="match status" value="2"/>
</dbReference>
<feature type="transmembrane region" description="Helical" evidence="8">
    <location>
        <begin position="312"/>
        <end position="333"/>
    </location>
</feature>
<accession>A0A9D1PMW9</accession>
<comment type="subcellular location">
    <subcellularLocation>
        <location evidence="1">Cell inner membrane</location>
        <topology evidence="1">Multi-pass membrane protein</topology>
    </subcellularLocation>
</comment>
<protein>
    <submittedName>
        <fullName evidence="10">MFS transporter</fullName>
    </submittedName>
</protein>
<dbReference type="GO" id="GO:0005886">
    <property type="term" value="C:plasma membrane"/>
    <property type="evidence" value="ECO:0007669"/>
    <property type="project" value="UniProtKB-SubCell"/>
</dbReference>
<dbReference type="AlphaFoldDB" id="A0A9D1PMW9"/>
<evidence type="ECO:0000256" key="1">
    <source>
        <dbReference type="ARBA" id="ARBA00004429"/>
    </source>
</evidence>
<dbReference type="PIRSF" id="PIRSF004925">
    <property type="entry name" value="HcaT"/>
    <property type="match status" value="1"/>
</dbReference>
<evidence type="ECO:0000256" key="8">
    <source>
        <dbReference type="SAM" id="Phobius"/>
    </source>
</evidence>
<evidence type="ECO:0000256" key="6">
    <source>
        <dbReference type="ARBA" id="ARBA00022989"/>
    </source>
</evidence>
<reference evidence="10" key="1">
    <citation type="journal article" date="2021" name="PeerJ">
        <title>Extensive microbial diversity within the chicken gut microbiome revealed by metagenomics and culture.</title>
        <authorList>
            <person name="Gilroy R."/>
            <person name="Ravi A."/>
            <person name="Getino M."/>
            <person name="Pursley I."/>
            <person name="Horton D.L."/>
            <person name="Alikhan N.F."/>
            <person name="Baker D."/>
            <person name="Gharbi K."/>
            <person name="Hall N."/>
            <person name="Watson M."/>
            <person name="Adriaenssens E.M."/>
            <person name="Foster-Nyarko E."/>
            <person name="Jarju S."/>
            <person name="Secka A."/>
            <person name="Antonio M."/>
            <person name="Oren A."/>
            <person name="Chaudhuri R.R."/>
            <person name="La Ragione R."/>
            <person name="Hildebrand F."/>
            <person name="Pallen M.J."/>
        </authorList>
    </citation>
    <scope>NUCLEOTIDE SEQUENCE</scope>
    <source>
        <strain evidence="10">CHK169-2315</strain>
    </source>
</reference>
<keyword evidence="7 8" id="KW-0472">Membrane</keyword>
<evidence type="ECO:0000256" key="2">
    <source>
        <dbReference type="ARBA" id="ARBA00022448"/>
    </source>
</evidence>
<dbReference type="Pfam" id="PF12832">
    <property type="entry name" value="MFS_1_like"/>
    <property type="match status" value="1"/>
</dbReference>
<dbReference type="PANTHER" id="PTHR23522:SF10">
    <property type="entry name" value="3-PHENYLPROPIONIC ACID TRANSPORTER-RELATED"/>
    <property type="match status" value="1"/>
</dbReference>
<evidence type="ECO:0000313" key="10">
    <source>
        <dbReference type="EMBL" id="HIV74992.1"/>
    </source>
</evidence>
<feature type="transmembrane region" description="Helical" evidence="8">
    <location>
        <begin position="26"/>
        <end position="46"/>
    </location>
</feature>
<feature type="transmembrane region" description="Helical" evidence="8">
    <location>
        <begin position="144"/>
        <end position="162"/>
    </location>
</feature>
<feature type="domain" description="Major facilitator superfamily associated" evidence="9">
    <location>
        <begin position="3"/>
        <end position="342"/>
    </location>
</feature>
<dbReference type="PANTHER" id="PTHR23522">
    <property type="entry name" value="BLL5896 PROTEIN"/>
    <property type="match status" value="1"/>
</dbReference>
<dbReference type="Proteomes" id="UP000823937">
    <property type="component" value="Unassembled WGS sequence"/>
</dbReference>
<gene>
    <name evidence="10" type="ORF">H9895_07955</name>
</gene>
<keyword evidence="4" id="KW-0997">Cell inner membrane</keyword>
<sequence>FHATNTIILSFLPLYLKHKGLTGTEIGWVLAIGPFATIISQPFWGYVSDKYKTVKKILIISIIGMLIMSMLFFSMGHLVTILIFGALFYFFSSPVGAFGDSLAQRRADELHISFGSIRMWGSIGFGLSSLLIGELLTKVGIGYIVWPYVILGSFLLVIAFTLKDVVVEEDPIQLIDVKKLFTNRPFIFFLGFMMFVTIAHRANDSYIGIYIQALGGTESLVGLAWFVGLVSEAIIFATAHYWFRNYHTFIFILIASFIYIIRWFIYGSIHSVTAVIPLQILHGLSFGVFYTAALDYVTRVVPNVLQSTGHLIFYSVFFGVSGIIGSLFGGMIMDAFSVHTLYIGMAFFTLIGFVVMSIYYIAIKRAEI</sequence>
<keyword evidence="3" id="KW-1003">Cell membrane</keyword>
<organism evidence="10 11">
    <name type="scientific">Candidatus Pseudogracilibacillus intestinigallinarum</name>
    <dbReference type="NCBI Taxonomy" id="2838742"/>
    <lineage>
        <taxon>Bacteria</taxon>
        <taxon>Bacillati</taxon>
        <taxon>Bacillota</taxon>
        <taxon>Bacilli</taxon>
        <taxon>Bacillales</taxon>
        <taxon>Bacillaceae</taxon>
        <taxon>Pseudogracilibacillus</taxon>
    </lineage>
</organism>
<evidence type="ECO:0000256" key="7">
    <source>
        <dbReference type="ARBA" id="ARBA00023136"/>
    </source>
</evidence>
<name>A0A9D1PMW9_9BACI</name>
<dbReference type="SUPFAM" id="SSF103473">
    <property type="entry name" value="MFS general substrate transporter"/>
    <property type="match status" value="1"/>
</dbReference>
<dbReference type="InterPro" id="IPR036259">
    <property type="entry name" value="MFS_trans_sf"/>
</dbReference>
<feature type="non-terminal residue" evidence="10">
    <location>
        <position position="1"/>
    </location>
</feature>
<feature type="transmembrane region" description="Helical" evidence="8">
    <location>
        <begin position="249"/>
        <end position="265"/>
    </location>
</feature>
<reference evidence="10" key="2">
    <citation type="submission" date="2021-04" db="EMBL/GenBank/DDBJ databases">
        <authorList>
            <person name="Gilroy R."/>
        </authorList>
    </citation>
    <scope>NUCLEOTIDE SEQUENCE</scope>
    <source>
        <strain evidence="10">CHK169-2315</strain>
    </source>
</reference>